<dbReference type="HOGENOM" id="CLU_2812470_0_0_1"/>
<accession>X0AIN0</accession>
<dbReference type="EMBL" id="JH659332">
    <property type="protein sequence ID" value="EXK40742.1"/>
    <property type="molecule type" value="Genomic_DNA"/>
</dbReference>
<name>X0AIN0_FUSOX</name>
<protein>
    <submittedName>
        <fullName evidence="1">Uncharacterized protein</fullName>
    </submittedName>
</protein>
<dbReference type="AlphaFoldDB" id="X0AIN0"/>
<proteinExistence type="predicted"/>
<dbReference type="Proteomes" id="UP000030703">
    <property type="component" value="Unassembled WGS sequence"/>
</dbReference>
<gene>
    <name evidence="1" type="ORF">FOMG_07486</name>
</gene>
<evidence type="ECO:0000313" key="1">
    <source>
        <dbReference type="EMBL" id="EXK40742.1"/>
    </source>
</evidence>
<organism evidence="1">
    <name type="scientific">Fusarium oxysporum f. sp. melonis 26406</name>
    <dbReference type="NCBI Taxonomy" id="1089452"/>
    <lineage>
        <taxon>Eukaryota</taxon>
        <taxon>Fungi</taxon>
        <taxon>Dikarya</taxon>
        <taxon>Ascomycota</taxon>
        <taxon>Pezizomycotina</taxon>
        <taxon>Sordariomycetes</taxon>
        <taxon>Hypocreomycetidae</taxon>
        <taxon>Hypocreales</taxon>
        <taxon>Nectriaceae</taxon>
        <taxon>Fusarium</taxon>
        <taxon>Fusarium oxysporum species complex</taxon>
    </lineage>
</organism>
<reference evidence="1" key="1">
    <citation type="submission" date="2012-04" db="EMBL/GenBank/DDBJ databases">
        <title>The Genome Sequence of Fusarium oxysporum melonis.</title>
        <authorList>
            <consortium name="The Broad Institute Genome Sequencing Platform"/>
            <person name="Ma L.-J."/>
            <person name="Gale L.R."/>
            <person name="Schwartz D.C."/>
            <person name="Zhou S."/>
            <person name="Corby-Kistler H."/>
            <person name="Young S.K."/>
            <person name="Zeng Q."/>
            <person name="Gargeya S."/>
            <person name="Fitzgerald M."/>
            <person name="Haas B."/>
            <person name="Abouelleil A."/>
            <person name="Alvarado L."/>
            <person name="Arachchi H.M."/>
            <person name="Berlin A."/>
            <person name="Brown A."/>
            <person name="Chapman S.B."/>
            <person name="Chen Z."/>
            <person name="Dunbar C."/>
            <person name="Freedman E."/>
            <person name="Gearin G."/>
            <person name="Goldberg J."/>
            <person name="Griggs A."/>
            <person name="Gujja S."/>
            <person name="Heiman D."/>
            <person name="Howarth C."/>
            <person name="Larson L."/>
            <person name="Lui A."/>
            <person name="MacDonald P.J.P."/>
            <person name="Montmayeur A."/>
            <person name="Murphy C."/>
            <person name="Neiman D."/>
            <person name="Pearson M."/>
            <person name="Priest M."/>
            <person name="Roberts A."/>
            <person name="Saif S."/>
            <person name="Shea T."/>
            <person name="Shenoy N."/>
            <person name="Sisk P."/>
            <person name="Stolte C."/>
            <person name="Sykes S."/>
            <person name="Wortman J."/>
            <person name="Nusbaum C."/>
            <person name="Birren B."/>
        </authorList>
    </citation>
    <scope>NUCLEOTIDE SEQUENCE</scope>
    <source>
        <strain evidence="1">26406</strain>
    </source>
</reference>
<reference evidence="1" key="2">
    <citation type="submission" date="2012-05" db="EMBL/GenBank/DDBJ databases">
        <title>Annotation of the Genome Sequence of Fusarium oxysporum f. sp. melonis 26406.</title>
        <authorList>
            <consortium name="The Broad Institute Genomics Platform"/>
            <person name="Ma L.-J."/>
            <person name="Corby-Kistler H."/>
            <person name="Broz K."/>
            <person name="Gale L.R."/>
            <person name="Jonkers W."/>
            <person name="O'Donnell K."/>
            <person name="Ploetz R."/>
            <person name="Steinberg C."/>
            <person name="Schwartz D.C."/>
            <person name="VanEtten H."/>
            <person name="Zhou S."/>
            <person name="Young S.K."/>
            <person name="Zeng Q."/>
            <person name="Gargeya S."/>
            <person name="Fitzgerald M."/>
            <person name="Abouelleil A."/>
            <person name="Alvarado L."/>
            <person name="Chapman S.B."/>
            <person name="Gainer-Dewar J."/>
            <person name="Goldberg J."/>
            <person name="Griggs A."/>
            <person name="Gujja S."/>
            <person name="Hansen M."/>
            <person name="Howarth C."/>
            <person name="Imamovic A."/>
            <person name="Ireland A."/>
            <person name="Larimer J."/>
            <person name="McCowan C."/>
            <person name="Murphy C."/>
            <person name="Pearson M."/>
            <person name="Poon T.W."/>
            <person name="Priest M."/>
            <person name="Roberts A."/>
            <person name="Saif S."/>
            <person name="Shea T."/>
            <person name="Sykes S."/>
            <person name="Wortman J."/>
            <person name="Nusbaum C."/>
            <person name="Birren B."/>
        </authorList>
    </citation>
    <scope>NUCLEOTIDE SEQUENCE</scope>
    <source>
        <strain evidence="1">26406</strain>
    </source>
</reference>
<dbReference type="VEuPathDB" id="FungiDB:FOMG_07486"/>
<sequence length="83" mass="8858">MSNPSMSCNSMNLKLSDVEVLQHLNILLCIETKLGVSFSTRANFTFGVNGRPKTESAGVDPDELLLSLLGVLSLFSASSPKEG</sequence>